<keyword evidence="5" id="KW-1185">Reference proteome</keyword>
<sequence length="605" mass="63484">MDAPLRIGNCSGFYGDRFAAAREQLEGGPLDVLTGDYLAELTLLILARARRRPDGVGYARTFLRQMREILVPCRERGVRVVVNAGGLDPAGLAAALRELAAELDVDLPIGHVEGDDLRPRLDALRDAGETLAHLDTGRPLADLGVPPLTANAYLGAWGIAAALDAGAQIVVTGRVSDASLVVGPAASHFGWARDDWDRLAGAVVAGHVLECGAQATGGNHPFFLEVPGLEHVGFPLAELHADGSSVITKHPGTGGSVDTDTVTAQLLYEIAGPAYPNPDVTVRFDTIRLVPDGRDRVRIDHVRGGPPPDTTKVAVTALGGYRNRVTFLLAGLDLDAKAALVRRQLTPALDAIGPDLVEWRLTGAERPAPTRDPADLARLTLTVHHGEAAPIGRALAAACVELGLASYPGFTLTAPPGDAEAFGRYWPTSVAAAQVPEVAVLPDGERVEVRQTGADHGRPLADCLHASPPDRTDADGTPAVDVRRRVPLGRFAGARSGDKGGHANVGLWVRDPAHLPWLRAVAGDPEAVRRLLPEAANHRVEVHALPNLAAINVVVHGLLGDGVASSTRPDPQAKGLGEHLRAQLVPAPAGTATDASRGSRQDVAR</sequence>
<dbReference type="EMBL" id="BMHA01000018">
    <property type="protein sequence ID" value="GGI09731.1"/>
    <property type="molecule type" value="Genomic_DNA"/>
</dbReference>
<proteinExistence type="predicted"/>
<accession>A0A8J3AH85</accession>
<evidence type="ECO:0000259" key="2">
    <source>
        <dbReference type="Pfam" id="PF07287"/>
    </source>
</evidence>
<gene>
    <name evidence="4" type="ORF">GCM10011354_35530</name>
</gene>
<protein>
    <submittedName>
        <fullName evidence="4">Exopolyphosphatase</fullName>
    </submittedName>
</protein>
<dbReference type="AlphaFoldDB" id="A0A8J3AH85"/>
<dbReference type="Proteomes" id="UP000650511">
    <property type="component" value="Unassembled WGS sequence"/>
</dbReference>
<reference evidence="4" key="1">
    <citation type="journal article" date="2014" name="Int. J. Syst. Evol. Microbiol.">
        <title>Complete genome sequence of Corynebacterium casei LMG S-19264T (=DSM 44701T), isolated from a smear-ripened cheese.</title>
        <authorList>
            <consortium name="US DOE Joint Genome Institute (JGI-PGF)"/>
            <person name="Walter F."/>
            <person name="Albersmeier A."/>
            <person name="Kalinowski J."/>
            <person name="Ruckert C."/>
        </authorList>
    </citation>
    <scope>NUCLEOTIDE SEQUENCE</scope>
    <source>
        <strain evidence="4">CGMCC 1.14988</strain>
    </source>
</reference>
<feature type="domain" description="Acyclic terpene utilisation N-terminal" evidence="2">
    <location>
        <begin position="5"/>
        <end position="439"/>
    </location>
</feature>
<feature type="region of interest" description="Disordered" evidence="1">
    <location>
        <begin position="584"/>
        <end position="605"/>
    </location>
</feature>
<organism evidence="4 5">
    <name type="scientific">Egicoccus halophilus</name>
    <dbReference type="NCBI Taxonomy" id="1670830"/>
    <lineage>
        <taxon>Bacteria</taxon>
        <taxon>Bacillati</taxon>
        <taxon>Actinomycetota</taxon>
        <taxon>Nitriliruptoria</taxon>
        <taxon>Egicoccales</taxon>
        <taxon>Egicoccaceae</taxon>
        <taxon>Egicoccus</taxon>
    </lineage>
</organism>
<dbReference type="OrthoDB" id="3959640at2"/>
<evidence type="ECO:0000313" key="5">
    <source>
        <dbReference type="Proteomes" id="UP000650511"/>
    </source>
</evidence>
<dbReference type="PANTHER" id="PTHR47585:SF1">
    <property type="entry name" value="DUF1446 DOMAIN-CONTAINING PROTEIN"/>
    <property type="match status" value="1"/>
</dbReference>
<dbReference type="Pfam" id="PF07287">
    <property type="entry name" value="AtuA"/>
    <property type="match status" value="1"/>
</dbReference>
<feature type="domain" description="AtuA-like ferredoxin-fold" evidence="3">
    <location>
        <begin position="486"/>
        <end position="584"/>
    </location>
</feature>
<comment type="caution">
    <text evidence="4">The sequence shown here is derived from an EMBL/GenBank/DDBJ whole genome shotgun (WGS) entry which is preliminary data.</text>
</comment>
<name>A0A8J3AH85_9ACTN</name>
<evidence type="ECO:0000259" key="3">
    <source>
        <dbReference type="Pfam" id="PF23544"/>
    </source>
</evidence>
<dbReference type="InterPro" id="IPR056362">
    <property type="entry name" value="AtuA-like_ferredoxin_dom"/>
</dbReference>
<evidence type="ECO:0000256" key="1">
    <source>
        <dbReference type="SAM" id="MobiDB-lite"/>
    </source>
</evidence>
<evidence type="ECO:0000313" key="4">
    <source>
        <dbReference type="EMBL" id="GGI09731.1"/>
    </source>
</evidence>
<dbReference type="RefSeq" id="WP_130650171.1">
    <property type="nucleotide sequence ID" value="NZ_BMHA01000018.1"/>
</dbReference>
<dbReference type="InterPro" id="IPR010839">
    <property type="entry name" value="AtuA_N"/>
</dbReference>
<reference evidence="4" key="2">
    <citation type="submission" date="2020-09" db="EMBL/GenBank/DDBJ databases">
        <authorList>
            <person name="Sun Q."/>
            <person name="Zhou Y."/>
        </authorList>
    </citation>
    <scope>NUCLEOTIDE SEQUENCE</scope>
    <source>
        <strain evidence="4">CGMCC 1.14988</strain>
    </source>
</reference>
<dbReference type="Pfam" id="PF23544">
    <property type="entry name" value="AtuA_ferredoxin"/>
    <property type="match status" value="1"/>
</dbReference>
<dbReference type="PANTHER" id="PTHR47585">
    <property type="match status" value="1"/>
</dbReference>